<dbReference type="AlphaFoldDB" id="A0A833S7J4"/>
<dbReference type="EMBL" id="WSZM01000888">
    <property type="protein sequence ID" value="KAF4029093.1"/>
    <property type="molecule type" value="Genomic_DNA"/>
</dbReference>
<keyword evidence="3" id="KW-1185">Reference proteome</keyword>
<dbReference type="Proteomes" id="UP000602510">
    <property type="component" value="Unassembled WGS sequence"/>
</dbReference>
<evidence type="ECO:0000256" key="1">
    <source>
        <dbReference type="SAM" id="MobiDB-lite"/>
    </source>
</evidence>
<gene>
    <name evidence="2" type="ORF">GN244_ATG19201</name>
</gene>
<sequence length="75" mass="8438">MSVQLPAAELVVPADDDEHLSVENALAKTRPAAMGASPDNLENFRERGEPQNVSELRRNSHPQLHERRKQRAKVE</sequence>
<organism evidence="2 3">
    <name type="scientific">Phytophthora infestans</name>
    <name type="common">Potato late blight agent</name>
    <name type="synonym">Botrytis infestans</name>
    <dbReference type="NCBI Taxonomy" id="4787"/>
    <lineage>
        <taxon>Eukaryota</taxon>
        <taxon>Sar</taxon>
        <taxon>Stramenopiles</taxon>
        <taxon>Oomycota</taxon>
        <taxon>Peronosporomycetes</taxon>
        <taxon>Peronosporales</taxon>
        <taxon>Peronosporaceae</taxon>
        <taxon>Phytophthora</taxon>
    </lineage>
</organism>
<feature type="region of interest" description="Disordered" evidence="1">
    <location>
        <begin position="27"/>
        <end position="75"/>
    </location>
</feature>
<protein>
    <submittedName>
        <fullName evidence="2">Uncharacterized protein</fullName>
    </submittedName>
</protein>
<feature type="compositionally biased region" description="Basic residues" evidence="1">
    <location>
        <begin position="66"/>
        <end position="75"/>
    </location>
</feature>
<accession>A0A833S7J4</accession>
<name>A0A833S7J4_PHYIN</name>
<proteinExistence type="predicted"/>
<comment type="caution">
    <text evidence="2">The sequence shown here is derived from an EMBL/GenBank/DDBJ whole genome shotgun (WGS) entry which is preliminary data.</text>
</comment>
<evidence type="ECO:0000313" key="2">
    <source>
        <dbReference type="EMBL" id="KAF4029093.1"/>
    </source>
</evidence>
<evidence type="ECO:0000313" key="3">
    <source>
        <dbReference type="Proteomes" id="UP000602510"/>
    </source>
</evidence>
<reference evidence="2" key="1">
    <citation type="submission" date="2020-04" db="EMBL/GenBank/DDBJ databases">
        <title>Hybrid Assembly of Korean Phytophthora infestans isolates.</title>
        <authorList>
            <person name="Prokchorchik M."/>
            <person name="Lee Y."/>
            <person name="Seo J."/>
            <person name="Cho J.-H."/>
            <person name="Park Y.-E."/>
            <person name="Jang D.-C."/>
            <person name="Im J.-S."/>
            <person name="Choi J.-G."/>
            <person name="Park H.-J."/>
            <person name="Lee G.-B."/>
            <person name="Lee Y.-G."/>
            <person name="Hong S.-Y."/>
            <person name="Cho K."/>
            <person name="Sohn K.H."/>
        </authorList>
    </citation>
    <scope>NUCLEOTIDE SEQUENCE</scope>
    <source>
        <strain evidence="2">KR_1_A1</strain>
    </source>
</reference>